<gene>
    <name evidence="2" type="ORF">SDC9_139892</name>
</gene>
<reference evidence="2" key="1">
    <citation type="submission" date="2019-08" db="EMBL/GenBank/DDBJ databases">
        <authorList>
            <person name="Kucharzyk K."/>
            <person name="Murdoch R.W."/>
            <person name="Higgins S."/>
            <person name="Loffler F."/>
        </authorList>
    </citation>
    <scope>NUCLEOTIDE SEQUENCE</scope>
</reference>
<proteinExistence type="predicted"/>
<organism evidence="2">
    <name type="scientific">bioreactor metagenome</name>
    <dbReference type="NCBI Taxonomy" id="1076179"/>
    <lineage>
        <taxon>unclassified sequences</taxon>
        <taxon>metagenomes</taxon>
        <taxon>ecological metagenomes</taxon>
    </lineage>
</organism>
<accession>A0A645DTU3</accession>
<dbReference type="AlphaFoldDB" id="A0A645DTU3"/>
<evidence type="ECO:0000256" key="1">
    <source>
        <dbReference type="SAM" id="Phobius"/>
    </source>
</evidence>
<evidence type="ECO:0000313" key="2">
    <source>
        <dbReference type="EMBL" id="MPM92756.1"/>
    </source>
</evidence>
<name>A0A645DTU3_9ZZZZ</name>
<feature type="transmembrane region" description="Helical" evidence="1">
    <location>
        <begin position="104"/>
        <end position="127"/>
    </location>
</feature>
<sequence>MCSHIPLPRSVKITSSWFSSAIVLRAFSSSCFTKRVVYSKFPLSRAVQIIPAEVNPSASMWDTTCTDLCFLISSAHLPASFLNVSMISVISFSRILCQLRFNIFLPAIFPSPFFRIYYVIFSVPFYFRKVSDFIQCEFELL</sequence>
<keyword evidence="1" id="KW-0472">Membrane</keyword>
<dbReference type="EMBL" id="VSSQ01039655">
    <property type="protein sequence ID" value="MPM92756.1"/>
    <property type="molecule type" value="Genomic_DNA"/>
</dbReference>
<keyword evidence="1" id="KW-1133">Transmembrane helix</keyword>
<feature type="transmembrane region" description="Helical" evidence="1">
    <location>
        <begin position="70"/>
        <end position="92"/>
    </location>
</feature>
<protein>
    <submittedName>
        <fullName evidence="2">Uncharacterized protein</fullName>
    </submittedName>
</protein>
<comment type="caution">
    <text evidence="2">The sequence shown here is derived from an EMBL/GenBank/DDBJ whole genome shotgun (WGS) entry which is preliminary data.</text>
</comment>
<keyword evidence="1" id="KW-0812">Transmembrane</keyword>